<gene>
    <name evidence="3" type="ORF">Tco_0878023</name>
</gene>
<feature type="coiled-coil region" evidence="1">
    <location>
        <begin position="244"/>
        <end position="271"/>
    </location>
</feature>
<dbReference type="SMART" id="SM00343">
    <property type="entry name" value="ZnF_C2HC"/>
    <property type="match status" value="2"/>
</dbReference>
<keyword evidence="1" id="KW-0175">Coiled coil</keyword>
<dbReference type="Proteomes" id="UP001151760">
    <property type="component" value="Unassembled WGS sequence"/>
</dbReference>
<proteinExistence type="predicted"/>
<feature type="domain" description="CCHC-type" evidence="2">
    <location>
        <begin position="164"/>
        <end position="178"/>
    </location>
</feature>
<protein>
    <recommendedName>
        <fullName evidence="2">CCHC-type domain-containing protein</fullName>
    </recommendedName>
</protein>
<evidence type="ECO:0000313" key="3">
    <source>
        <dbReference type="EMBL" id="GJT19317.1"/>
    </source>
</evidence>
<evidence type="ECO:0000313" key="4">
    <source>
        <dbReference type="Proteomes" id="UP001151760"/>
    </source>
</evidence>
<comment type="caution">
    <text evidence="3">The sequence shown here is derived from an EMBL/GenBank/DDBJ whole genome shotgun (WGS) entry which is preliminary data.</text>
</comment>
<name>A0ABQ5BZW0_9ASTR</name>
<feature type="coiled-coil region" evidence="1">
    <location>
        <begin position="321"/>
        <end position="348"/>
    </location>
</feature>
<keyword evidence="4" id="KW-1185">Reference proteome</keyword>
<dbReference type="EMBL" id="BQNB010013707">
    <property type="protein sequence ID" value="GJT19317.1"/>
    <property type="molecule type" value="Genomic_DNA"/>
</dbReference>
<evidence type="ECO:0000256" key="1">
    <source>
        <dbReference type="SAM" id="Coils"/>
    </source>
</evidence>
<reference evidence="3" key="2">
    <citation type="submission" date="2022-01" db="EMBL/GenBank/DDBJ databases">
        <authorList>
            <person name="Yamashiro T."/>
            <person name="Shiraishi A."/>
            <person name="Satake H."/>
            <person name="Nakayama K."/>
        </authorList>
    </citation>
    <scope>NUCLEOTIDE SEQUENCE</scope>
</reference>
<organism evidence="3 4">
    <name type="scientific">Tanacetum coccineum</name>
    <dbReference type="NCBI Taxonomy" id="301880"/>
    <lineage>
        <taxon>Eukaryota</taxon>
        <taxon>Viridiplantae</taxon>
        <taxon>Streptophyta</taxon>
        <taxon>Embryophyta</taxon>
        <taxon>Tracheophyta</taxon>
        <taxon>Spermatophyta</taxon>
        <taxon>Magnoliopsida</taxon>
        <taxon>eudicotyledons</taxon>
        <taxon>Gunneridae</taxon>
        <taxon>Pentapetalae</taxon>
        <taxon>asterids</taxon>
        <taxon>campanulids</taxon>
        <taxon>Asterales</taxon>
        <taxon>Asteraceae</taxon>
        <taxon>Asteroideae</taxon>
        <taxon>Anthemideae</taxon>
        <taxon>Anthemidinae</taxon>
        <taxon>Tanacetum</taxon>
    </lineage>
</organism>
<sequence>MHVIVWRNKPDLETMSMDDLYNNLKVYELEVKGTSSSSPSTNTQNMAFVSSNSNNGGVSTAQPVNVVHEVNTVSTQVNTASSSNIDNLSDAVICAFLASQPNNPQIAHEDLEQIHPDDLEEMDLKWQMAILTMRARRFLKNTSMNLTMGGNGSLSFDKTKVEYYNCHKRCHFARECRAPRGQDNRNRETTRRNVHVVKTSNSSALVSCDGLGGYDWSDQAEEGPNYALMAYSTSSSDSEVSDCSKSCLQAVETLKSNNEKLQKNLQKSKIMVLAYKEGLKSVEARLEFFKNNESIYLEDIKVLRANIHCRDVAIIELSRKLDVTLKEKESIQLNVDKLENASKTLNEIIECQIVDNYKKGLGYNAVPPPPPHKGLFMPPKLDLSYTGLEEFSNEPPIEKSKDKSSDENLKEIRTQPEIEEKTIKPSFTKIEFVKANIDNKARKTVEKVEQPRPTTHRRENQRNWNVMMSQRLGSNFVMYNKACFECGSFEHLQYKCPHHQNQNVVKPV</sequence>
<accession>A0ABQ5BZW0</accession>
<dbReference type="InterPro" id="IPR001878">
    <property type="entry name" value="Znf_CCHC"/>
</dbReference>
<evidence type="ECO:0000259" key="2">
    <source>
        <dbReference type="SMART" id="SM00343"/>
    </source>
</evidence>
<feature type="domain" description="CCHC-type" evidence="2">
    <location>
        <begin position="482"/>
        <end position="498"/>
    </location>
</feature>
<reference evidence="3" key="1">
    <citation type="journal article" date="2022" name="Int. J. Mol. Sci.">
        <title>Draft Genome of Tanacetum Coccineum: Genomic Comparison of Closely Related Tanacetum-Family Plants.</title>
        <authorList>
            <person name="Yamashiro T."/>
            <person name="Shiraishi A."/>
            <person name="Nakayama K."/>
            <person name="Satake H."/>
        </authorList>
    </citation>
    <scope>NUCLEOTIDE SEQUENCE</scope>
</reference>